<feature type="compositionally biased region" description="Basic and acidic residues" evidence="2">
    <location>
        <begin position="301"/>
        <end position="312"/>
    </location>
</feature>
<dbReference type="SUPFAM" id="SSF56317">
    <property type="entry name" value="Carbon-nitrogen hydrolase"/>
    <property type="match status" value="1"/>
</dbReference>
<dbReference type="PANTHER" id="PTHR23088">
    <property type="entry name" value="NITRILASE-RELATED"/>
    <property type="match status" value="1"/>
</dbReference>
<organism evidence="4 5">
    <name type="scientific">Candidatus Dechloromonas phosphorivorans</name>
    <dbReference type="NCBI Taxonomy" id="2899244"/>
    <lineage>
        <taxon>Bacteria</taxon>
        <taxon>Pseudomonadati</taxon>
        <taxon>Pseudomonadota</taxon>
        <taxon>Betaproteobacteria</taxon>
        <taxon>Rhodocyclales</taxon>
        <taxon>Azonexaceae</taxon>
        <taxon>Dechloromonas</taxon>
    </lineage>
</organism>
<keyword evidence="4" id="KW-0012">Acyltransferase</keyword>
<proteinExistence type="inferred from homology"/>
<dbReference type="InterPro" id="IPR001110">
    <property type="entry name" value="UPF0012_CS"/>
</dbReference>
<comment type="similarity">
    <text evidence="1">Belongs to the carbon-nitrogen hydrolase superfamily. NIT1/NIT2 family.</text>
</comment>
<dbReference type="Proteomes" id="UP000808146">
    <property type="component" value="Unassembled WGS sequence"/>
</dbReference>
<dbReference type="InterPro" id="IPR003010">
    <property type="entry name" value="C-N_Hydrolase"/>
</dbReference>
<sequence length="325" mass="36771">MKVRIASIQYQLRHIEDWDGFARQVDFVLNAAADYYPQFVLLPELFTTQLLSFADNDDVPSAVRGLSEYTTPYIELLRACRASWLLPDRRHPPEHPRRATAQHRLPVHTGRCRASSGQDSPHTLEKEKWNSDHGDVLNVFQTSHGRIAILICYDIEFPELARRAAEEGAEIVFVPSCTDDRQGFLRVRYCCHARAIENQIYVAMTSTVGNLPVAGLRLHYGQASIITPSDFHFARDGIAAEGVINEEQIVVADVDLALPTKPAQGDDDSVARQAPRVLQQSACHRRRRLIPGTSTKRRHPFRSERSLTREPLNRQSPLLARHSPD</sequence>
<keyword evidence="4" id="KW-0808">Transferase</keyword>
<gene>
    <name evidence="4" type="ORF">IPN75_10080</name>
</gene>
<feature type="region of interest" description="Disordered" evidence="2">
    <location>
        <begin position="284"/>
        <end position="325"/>
    </location>
</feature>
<evidence type="ECO:0000259" key="3">
    <source>
        <dbReference type="PROSITE" id="PS50263"/>
    </source>
</evidence>
<dbReference type="PROSITE" id="PS50263">
    <property type="entry name" value="CN_HYDROLASE"/>
    <property type="match status" value="1"/>
</dbReference>
<dbReference type="InterPro" id="IPR036526">
    <property type="entry name" value="C-N_Hydrolase_sf"/>
</dbReference>
<dbReference type="PROSITE" id="PS01227">
    <property type="entry name" value="UPF0012"/>
    <property type="match status" value="1"/>
</dbReference>
<dbReference type="Gene3D" id="3.60.110.10">
    <property type="entry name" value="Carbon-nitrogen hydrolase"/>
    <property type="match status" value="1"/>
</dbReference>
<dbReference type="AlphaFoldDB" id="A0A9D7LQP1"/>
<feature type="domain" description="CN hydrolase" evidence="3">
    <location>
        <begin position="3"/>
        <end position="256"/>
    </location>
</feature>
<reference evidence="4" key="1">
    <citation type="submission" date="2020-10" db="EMBL/GenBank/DDBJ databases">
        <title>Connecting structure to function with the recovery of over 1000 high-quality activated sludge metagenome-assembled genomes encoding full-length rRNA genes using long-read sequencing.</title>
        <authorList>
            <person name="Singleton C.M."/>
            <person name="Petriglieri F."/>
            <person name="Kristensen J.M."/>
            <person name="Kirkegaard R.H."/>
            <person name="Michaelsen T.Y."/>
            <person name="Andersen M.H."/>
            <person name="Karst S.M."/>
            <person name="Dueholm M.S."/>
            <person name="Nielsen P.H."/>
            <person name="Albertsen M."/>
        </authorList>
    </citation>
    <scope>NUCLEOTIDE SEQUENCE</scope>
    <source>
        <strain evidence="4">OdNE_18-Q3-R46-58_BAT3C.305</strain>
    </source>
</reference>
<protein>
    <submittedName>
        <fullName evidence="4">Acyltransferase</fullName>
    </submittedName>
</protein>
<comment type="caution">
    <text evidence="4">The sequence shown here is derived from an EMBL/GenBank/DDBJ whole genome shotgun (WGS) entry which is preliminary data.</text>
</comment>
<evidence type="ECO:0000256" key="2">
    <source>
        <dbReference type="SAM" id="MobiDB-lite"/>
    </source>
</evidence>
<evidence type="ECO:0000313" key="5">
    <source>
        <dbReference type="Proteomes" id="UP000808146"/>
    </source>
</evidence>
<dbReference type="GO" id="GO:0016746">
    <property type="term" value="F:acyltransferase activity"/>
    <property type="evidence" value="ECO:0007669"/>
    <property type="project" value="UniProtKB-KW"/>
</dbReference>
<feature type="compositionally biased region" description="Basic residues" evidence="2">
    <location>
        <begin position="284"/>
        <end position="300"/>
    </location>
</feature>
<dbReference type="EMBL" id="JADKBR010000012">
    <property type="protein sequence ID" value="MBK8890714.1"/>
    <property type="molecule type" value="Genomic_DNA"/>
</dbReference>
<name>A0A9D7LQP1_9RHOO</name>
<evidence type="ECO:0000313" key="4">
    <source>
        <dbReference type="EMBL" id="MBK8890714.1"/>
    </source>
</evidence>
<evidence type="ECO:0000256" key="1">
    <source>
        <dbReference type="ARBA" id="ARBA00010613"/>
    </source>
</evidence>
<accession>A0A9D7LQP1</accession>
<feature type="region of interest" description="Disordered" evidence="2">
    <location>
        <begin position="109"/>
        <end position="128"/>
    </location>
</feature>
<dbReference type="Pfam" id="PF00795">
    <property type="entry name" value="CN_hydrolase"/>
    <property type="match status" value="1"/>
</dbReference>
<dbReference type="PANTHER" id="PTHR23088:SF50">
    <property type="entry name" value="HYDROLASE YHCX"/>
    <property type="match status" value="1"/>
</dbReference>